<dbReference type="InterPro" id="IPR029035">
    <property type="entry name" value="DHS-like_NAD/FAD-binding_dom"/>
</dbReference>
<dbReference type="InParanoid" id="A0A024G735"/>
<evidence type="ECO:0000256" key="1">
    <source>
        <dbReference type="ARBA" id="ARBA00022679"/>
    </source>
</evidence>
<evidence type="ECO:0000259" key="4">
    <source>
        <dbReference type="PROSITE" id="PS50305"/>
    </source>
</evidence>
<reference evidence="5 6" key="1">
    <citation type="submission" date="2012-05" db="EMBL/GenBank/DDBJ databases">
        <title>Recombination and specialization in a pathogen metapopulation.</title>
        <authorList>
            <person name="Gardiner A."/>
            <person name="Kemen E."/>
            <person name="Schultz-Larsen T."/>
            <person name="MacLean D."/>
            <person name="Van Oosterhout C."/>
            <person name="Jones J.D.G."/>
        </authorList>
    </citation>
    <scope>NUCLEOTIDE SEQUENCE [LARGE SCALE GENOMIC DNA]</scope>
    <source>
        <strain evidence="5 6">Ac Nc2</strain>
    </source>
</reference>
<dbReference type="AlphaFoldDB" id="A0A024G735"/>
<dbReference type="Gene3D" id="3.30.1600.10">
    <property type="entry name" value="SIR2/SIRT2 'Small Domain"/>
    <property type="match status" value="1"/>
</dbReference>
<dbReference type="PROSITE" id="PS50305">
    <property type="entry name" value="SIRTUIN"/>
    <property type="match status" value="1"/>
</dbReference>
<dbReference type="GO" id="GO:0046872">
    <property type="term" value="F:metal ion binding"/>
    <property type="evidence" value="ECO:0007669"/>
    <property type="project" value="UniProtKB-KW"/>
</dbReference>
<dbReference type="Gene3D" id="3.40.50.1220">
    <property type="entry name" value="TPP-binding domain"/>
    <property type="match status" value="1"/>
</dbReference>
<dbReference type="STRING" id="65357.A0A024G735"/>
<dbReference type="FunCoup" id="A0A024G735">
    <property type="interactions" value="125"/>
</dbReference>
<keyword evidence="1" id="KW-0808">Transferase</keyword>
<accession>A0A024G735</accession>
<dbReference type="Pfam" id="PF02146">
    <property type="entry name" value="SIR2"/>
    <property type="match status" value="1"/>
</dbReference>
<dbReference type="PANTHER" id="PTHR11085">
    <property type="entry name" value="NAD-DEPENDENT PROTEIN DEACYLASE SIRTUIN-5, MITOCHONDRIAL-RELATED"/>
    <property type="match status" value="1"/>
</dbReference>
<dbReference type="InterPro" id="IPR026591">
    <property type="entry name" value="Sirtuin_cat_small_dom_sf"/>
</dbReference>
<gene>
    <name evidence="5" type="ORF">BN9_033470</name>
</gene>
<evidence type="ECO:0000313" key="5">
    <source>
        <dbReference type="EMBL" id="CCI42563.1"/>
    </source>
</evidence>
<dbReference type="SUPFAM" id="SSF52467">
    <property type="entry name" value="DHS-like NAD/FAD-binding domain"/>
    <property type="match status" value="1"/>
</dbReference>
<keyword evidence="3" id="KW-0862">Zinc</keyword>
<evidence type="ECO:0000313" key="6">
    <source>
        <dbReference type="Proteomes" id="UP000053237"/>
    </source>
</evidence>
<dbReference type="GO" id="GO:0017136">
    <property type="term" value="F:histone deacetylase activity, NAD-dependent"/>
    <property type="evidence" value="ECO:0007669"/>
    <property type="project" value="TreeGrafter"/>
</dbReference>
<evidence type="ECO:0000256" key="3">
    <source>
        <dbReference type="PROSITE-ProRule" id="PRU00236"/>
    </source>
</evidence>
<feature type="binding site" evidence="3">
    <location>
        <position position="210"/>
    </location>
    <ligand>
        <name>Zn(2+)</name>
        <dbReference type="ChEBI" id="CHEBI:29105"/>
    </ligand>
</feature>
<protein>
    <recommendedName>
        <fullName evidence="4">Deacetylase sirtuin-type domain-containing protein</fullName>
    </recommendedName>
</protein>
<dbReference type="EMBL" id="CAIX01000035">
    <property type="protein sequence ID" value="CCI42563.1"/>
    <property type="molecule type" value="Genomic_DNA"/>
</dbReference>
<dbReference type="Proteomes" id="UP000053237">
    <property type="component" value="Unassembled WGS sequence"/>
</dbReference>
<feature type="binding site" evidence="3">
    <location>
        <position position="207"/>
    </location>
    <ligand>
        <name>Zn(2+)</name>
        <dbReference type="ChEBI" id="CHEBI:29105"/>
    </ligand>
</feature>
<feature type="domain" description="Deacetylase sirtuin-type" evidence="4">
    <location>
        <begin position="10"/>
        <end position="313"/>
    </location>
</feature>
<name>A0A024G735_9STRA</name>
<proteinExistence type="predicted"/>
<feature type="active site" description="Proton acceptor" evidence="3">
    <location>
        <position position="135"/>
    </location>
</feature>
<keyword evidence="2" id="KW-0520">NAD</keyword>
<feature type="binding site" evidence="3">
    <location>
        <position position="146"/>
    </location>
    <ligand>
        <name>Zn(2+)</name>
        <dbReference type="ChEBI" id="CHEBI:29105"/>
    </ligand>
</feature>
<dbReference type="GO" id="GO:0070403">
    <property type="term" value="F:NAD+ binding"/>
    <property type="evidence" value="ECO:0007669"/>
    <property type="project" value="InterPro"/>
</dbReference>
<dbReference type="PANTHER" id="PTHR11085:SF10">
    <property type="entry name" value="NAD-DEPENDENT PROTEIN DEACYLASE SIRTUIN-5, MITOCHONDRIAL-RELATED"/>
    <property type="match status" value="1"/>
</dbReference>
<keyword evidence="6" id="KW-1185">Reference proteome</keyword>
<dbReference type="InterPro" id="IPR050134">
    <property type="entry name" value="NAD-dep_sirtuin_deacylases"/>
</dbReference>
<dbReference type="OrthoDB" id="424302at2759"/>
<dbReference type="InterPro" id="IPR003000">
    <property type="entry name" value="Sirtuin"/>
</dbReference>
<feature type="binding site" evidence="3">
    <location>
        <position position="143"/>
    </location>
    <ligand>
        <name>Zn(2+)</name>
        <dbReference type="ChEBI" id="CHEBI:29105"/>
    </ligand>
</feature>
<evidence type="ECO:0000256" key="2">
    <source>
        <dbReference type="ARBA" id="ARBA00023027"/>
    </source>
</evidence>
<organism evidence="5 6">
    <name type="scientific">Albugo candida</name>
    <dbReference type="NCBI Taxonomy" id="65357"/>
    <lineage>
        <taxon>Eukaryota</taxon>
        <taxon>Sar</taxon>
        <taxon>Stramenopiles</taxon>
        <taxon>Oomycota</taxon>
        <taxon>Peronosporomycetes</taxon>
        <taxon>Albuginales</taxon>
        <taxon>Albuginaceae</taxon>
        <taxon>Albugo</taxon>
    </lineage>
</organism>
<keyword evidence="3" id="KW-0479">Metal-binding</keyword>
<dbReference type="InterPro" id="IPR026590">
    <property type="entry name" value="Ssirtuin_cat_dom"/>
</dbReference>
<comment type="caution">
    <text evidence="5">The sequence shown here is derived from an EMBL/GenBank/DDBJ whole genome shotgun (WGS) entry which is preliminary data.</text>
</comment>
<sequence>MASKGLASSVASLESEIHRLRYFLERGNSNTVVLTGAGISTDSGIPDYRVPNGVYRRNRDFKPIQYQQFVQQHEYRQRYWARSLLGWPKFSMTKPNLAHKSLTYLQKQGIVSSIITQNVDRLHTKSGSTNVCELHGALHEVECIACHHNIQRDFFQELLLELNPNMEIWMEKNIQEDAGDVSSSEDRVNPDGDVEFTDYKHFHYPSCPQCGNIMKPHVIFFGENMTKHVRQRSAEIVDDAQALLVIGSSLQVYSALRLVNQAHLKKIHIGIINFGPTRADLLCQERFQNGCTELLDGVQLELVQANSLVVTEL</sequence>